<dbReference type="Proteomes" id="UP000284824">
    <property type="component" value="Unassembled WGS sequence"/>
</dbReference>
<name>A0A438M5F5_9ACTN</name>
<comment type="caution">
    <text evidence="1">The sequence shown here is derived from an EMBL/GenBank/DDBJ whole genome shotgun (WGS) entry which is preliminary data.</text>
</comment>
<evidence type="ECO:0000313" key="1">
    <source>
        <dbReference type="EMBL" id="RVX41086.1"/>
    </source>
</evidence>
<reference evidence="1 2" key="1">
    <citation type="submission" date="2019-01" db="EMBL/GenBank/DDBJ databases">
        <title>Sequencing the genomes of 1000 actinobacteria strains.</title>
        <authorList>
            <person name="Klenk H.-P."/>
        </authorList>
    </citation>
    <scope>NUCLEOTIDE SEQUENCE [LARGE SCALE GENOMIC DNA]</scope>
    <source>
        <strain evidence="1 2">DSM 43925</strain>
    </source>
</reference>
<proteinExistence type="predicted"/>
<evidence type="ECO:0000313" key="2">
    <source>
        <dbReference type="Proteomes" id="UP000284824"/>
    </source>
</evidence>
<accession>A0A438M5F5</accession>
<organism evidence="1 2">
    <name type="scientific">Nonomuraea polychroma</name>
    <dbReference type="NCBI Taxonomy" id="46176"/>
    <lineage>
        <taxon>Bacteria</taxon>
        <taxon>Bacillati</taxon>
        <taxon>Actinomycetota</taxon>
        <taxon>Actinomycetes</taxon>
        <taxon>Streptosporangiales</taxon>
        <taxon>Streptosporangiaceae</taxon>
        <taxon>Nonomuraea</taxon>
    </lineage>
</organism>
<dbReference type="EMBL" id="SAUN01000001">
    <property type="protein sequence ID" value="RVX41086.1"/>
    <property type="molecule type" value="Genomic_DNA"/>
</dbReference>
<dbReference type="RefSeq" id="WP_127933376.1">
    <property type="nucleotide sequence ID" value="NZ_SAUN01000001.1"/>
</dbReference>
<protein>
    <submittedName>
        <fullName evidence="1">Uncharacterized protein</fullName>
    </submittedName>
</protein>
<keyword evidence="2" id="KW-1185">Reference proteome</keyword>
<sequence>MVPEPAPGPTPDRQRAAGELAHHRLEAALYAQAPLTVAAMNALADAEFILRNAENLGSP</sequence>
<gene>
    <name evidence="1" type="ORF">EDD27_3549</name>
</gene>
<dbReference type="AlphaFoldDB" id="A0A438M5F5"/>